<protein>
    <submittedName>
        <fullName evidence="1">Uncharacterized protein</fullName>
    </submittedName>
</protein>
<proteinExistence type="predicted"/>
<reference evidence="1" key="1">
    <citation type="submission" date="2022-07" db="EMBL/GenBank/DDBJ databases">
        <title>Phylogenomic reconstructions and comparative analyses of Kickxellomycotina fungi.</title>
        <authorList>
            <person name="Reynolds N.K."/>
            <person name="Stajich J.E."/>
            <person name="Barry K."/>
            <person name="Grigoriev I.V."/>
            <person name="Crous P."/>
            <person name="Smith M.E."/>
        </authorList>
    </citation>
    <scope>NUCLEOTIDE SEQUENCE</scope>
    <source>
        <strain evidence="1">BCRC 34780</strain>
    </source>
</reference>
<evidence type="ECO:0000313" key="1">
    <source>
        <dbReference type="EMBL" id="KAJ2804426.1"/>
    </source>
</evidence>
<dbReference type="EMBL" id="JANBUN010000357">
    <property type="protein sequence ID" value="KAJ2804426.1"/>
    <property type="molecule type" value="Genomic_DNA"/>
</dbReference>
<sequence>MGDGPAGIGAAMGVGGGAPHHRTISRRSSVVSTSSSFFDRSFFSTPESRIVDHGKKTTLAYATLMLNLYNDVSLDLRTAVDGARRIVVQTAATKGRASQPGPVLSRAHADADDAIDALRAIAATREFDAIGDLLGRSLLLYEDIADARAKSRE</sequence>
<comment type="caution">
    <text evidence="1">The sequence shown here is derived from an EMBL/GenBank/DDBJ whole genome shotgun (WGS) entry which is preliminary data.</text>
</comment>
<keyword evidence="2" id="KW-1185">Reference proteome</keyword>
<dbReference type="Proteomes" id="UP001140087">
    <property type="component" value="Unassembled WGS sequence"/>
</dbReference>
<organism evidence="1 2">
    <name type="scientific">Coemansia helicoidea</name>
    <dbReference type="NCBI Taxonomy" id="1286919"/>
    <lineage>
        <taxon>Eukaryota</taxon>
        <taxon>Fungi</taxon>
        <taxon>Fungi incertae sedis</taxon>
        <taxon>Zoopagomycota</taxon>
        <taxon>Kickxellomycotina</taxon>
        <taxon>Kickxellomycetes</taxon>
        <taxon>Kickxellales</taxon>
        <taxon>Kickxellaceae</taxon>
        <taxon>Coemansia</taxon>
    </lineage>
</organism>
<name>A0ACC1LBZ0_9FUNG</name>
<accession>A0ACC1LBZ0</accession>
<gene>
    <name evidence="1" type="ORF">H4R21_001647</name>
</gene>
<evidence type="ECO:0000313" key="2">
    <source>
        <dbReference type="Proteomes" id="UP001140087"/>
    </source>
</evidence>